<keyword evidence="2" id="KW-0624">Polysaccharide degradation</keyword>
<keyword evidence="2" id="KW-0119">Carbohydrate metabolism</keyword>
<feature type="domain" description="Fibronectin type-III" evidence="4">
    <location>
        <begin position="409"/>
        <end position="507"/>
    </location>
</feature>
<keyword evidence="6" id="KW-1185">Reference proteome</keyword>
<dbReference type="SUPFAM" id="SSF49265">
    <property type="entry name" value="Fibronectin type III"/>
    <property type="match status" value="1"/>
</dbReference>
<keyword evidence="1" id="KW-0326">Glycosidase</keyword>
<dbReference type="InterPro" id="IPR036116">
    <property type="entry name" value="FN3_sf"/>
</dbReference>
<sequence length="910" mass="96239">MPFLLRLVVYAPNGDRLGTLPHPLSCDTGWPLDDVPSLRLRYSAHALGADLLASPCEVAVEWSVDGQTWTEDPDSRFLRIKRAVNDVDRTGTAVYEMPGYGWQLRKVVLYPGGTLVDGKRAFLSATAGEILQTFLAEAKARGTALGLDWDFTPERDSADESWSKVLTIYYEPGLDALTTLINLAEQGVCDFRMQGRTLQVFNADPGGELDRDLASGDAPVDLRYGRDIVDAPDEGTLEDLANAVLVVGDDGFRVSFSSGATAGPWGRWETYVGQGGVSDMGTATLLAQAALTRAAAERIQRTRQITLDTARWLPWRDYRPGDRVLAPGDGGVLEPLRIRQITLVRDERGHITGNLILNDRFLERTVRLARRTAGIVGGSTAEGGSGARPAPEAPSPRTPAAPAGLIVNPLAYLDAAGTAQGQITATWGAVIADGGGVALTVGGYELFARRNEQGAPWFLIAVTEATDTTATYSPLPVGQQWAFKVRAVNLGQRGPFSAEVAVTIPNDPHAPPVPSAPQLSTRLGVIRIGWDGLGAGGEAMPRDFHRLRIWMQDPLAPGWAEVGYLQAAGSVVVPGQPYGADREVRFTTVDYSGNESAPSPGAVIATVPLVAGDAAEESITTGNLTANAVTADKLAVGAVEAEHIAAEAVTAGKLEAVLTLSTRIVAGSPAAARVELNSAGLRAFNPDGVQTVDISAASGAVAIVGQFASGTVGRRIIINPAGAVDPEIRFYPGSGSNFARMYVDGDGSIVHVSGLSPDGTRRSAVIQRGDEWRAYVYDPATNLAGGGYMLATPAEMEIGYNDIGANQNRFRFTSSSVEYRGRWSYSGVEAGLIMFALNLSSGSSYSNIGWGATLLSVPLCVVGAEYSSGTGASTLSMFVRSRTTSNFGIAAATTTNTGQPVVAMIWAWRQ</sequence>
<protein>
    <recommendedName>
        <fullName evidence="4">Fibronectin type-III domain-containing protein</fullName>
    </recommendedName>
</protein>
<keyword evidence="1" id="KW-0378">Hydrolase</keyword>
<dbReference type="Gene3D" id="2.60.40.10">
    <property type="entry name" value="Immunoglobulins"/>
    <property type="match status" value="1"/>
</dbReference>
<feature type="region of interest" description="Disordered" evidence="3">
    <location>
        <begin position="377"/>
        <end position="401"/>
    </location>
</feature>
<dbReference type="EMBL" id="BAAAUT010000031">
    <property type="protein sequence ID" value="GAA3145014.1"/>
    <property type="molecule type" value="Genomic_DNA"/>
</dbReference>
<dbReference type="CDD" id="cd00063">
    <property type="entry name" value="FN3"/>
    <property type="match status" value="1"/>
</dbReference>
<gene>
    <name evidence="5" type="ORF">GCM10010466_40120</name>
</gene>
<dbReference type="RefSeq" id="WP_344861708.1">
    <property type="nucleotide sequence ID" value="NZ_BAAAUT010000031.1"/>
</dbReference>
<proteinExistence type="predicted"/>
<dbReference type="InterPro" id="IPR003961">
    <property type="entry name" value="FN3_dom"/>
</dbReference>
<dbReference type="Proteomes" id="UP001500320">
    <property type="component" value="Unassembled WGS sequence"/>
</dbReference>
<dbReference type="PROSITE" id="PS50853">
    <property type="entry name" value="FN3"/>
    <property type="match status" value="1"/>
</dbReference>
<evidence type="ECO:0000256" key="2">
    <source>
        <dbReference type="ARBA" id="ARBA00023326"/>
    </source>
</evidence>
<comment type="caution">
    <text evidence="5">The sequence shown here is derived from an EMBL/GenBank/DDBJ whole genome shotgun (WGS) entry which is preliminary data.</text>
</comment>
<evidence type="ECO:0000259" key="4">
    <source>
        <dbReference type="PROSITE" id="PS50853"/>
    </source>
</evidence>
<organism evidence="5 6">
    <name type="scientific">Planomonospora alba</name>
    <dbReference type="NCBI Taxonomy" id="161354"/>
    <lineage>
        <taxon>Bacteria</taxon>
        <taxon>Bacillati</taxon>
        <taxon>Actinomycetota</taxon>
        <taxon>Actinomycetes</taxon>
        <taxon>Streptosporangiales</taxon>
        <taxon>Streptosporangiaceae</taxon>
        <taxon>Planomonospora</taxon>
    </lineage>
</organism>
<evidence type="ECO:0000313" key="5">
    <source>
        <dbReference type="EMBL" id="GAA3145014.1"/>
    </source>
</evidence>
<reference evidence="6" key="1">
    <citation type="journal article" date="2019" name="Int. J. Syst. Evol. Microbiol.">
        <title>The Global Catalogue of Microorganisms (GCM) 10K type strain sequencing project: providing services to taxonomists for standard genome sequencing and annotation.</title>
        <authorList>
            <consortium name="The Broad Institute Genomics Platform"/>
            <consortium name="The Broad Institute Genome Sequencing Center for Infectious Disease"/>
            <person name="Wu L."/>
            <person name="Ma J."/>
        </authorList>
    </citation>
    <scope>NUCLEOTIDE SEQUENCE [LARGE SCALE GENOMIC DNA]</scope>
    <source>
        <strain evidence="6">JCM 9373</strain>
    </source>
</reference>
<evidence type="ECO:0000256" key="1">
    <source>
        <dbReference type="ARBA" id="ARBA00023295"/>
    </source>
</evidence>
<accession>A0ABP6NEW3</accession>
<dbReference type="InterPro" id="IPR013783">
    <property type="entry name" value="Ig-like_fold"/>
</dbReference>
<feature type="compositionally biased region" description="Gly residues" evidence="3">
    <location>
        <begin position="377"/>
        <end position="386"/>
    </location>
</feature>
<evidence type="ECO:0000256" key="3">
    <source>
        <dbReference type="SAM" id="MobiDB-lite"/>
    </source>
</evidence>
<name>A0ABP6NEW3_9ACTN</name>
<evidence type="ECO:0000313" key="6">
    <source>
        <dbReference type="Proteomes" id="UP001500320"/>
    </source>
</evidence>